<accession>A0A8J6CM76</accession>
<dbReference type="AlphaFoldDB" id="A0A8J6CM76"/>
<name>A0A8J6CM76_9ROSI</name>
<proteinExistence type="predicted"/>
<evidence type="ECO:0000313" key="1">
    <source>
        <dbReference type="EMBL" id="KAG8480127.1"/>
    </source>
</evidence>
<protein>
    <submittedName>
        <fullName evidence="1">Uncharacterized protein</fullName>
    </submittedName>
</protein>
<gene>
    <name evidence="1" type="ORF">CXB51_025338</name>
</gene>
<organism evidence="1 2">
    <name type="scientific">Gossypium anomalum</name>
    <dbReference type="NCBI Taxonomy" id="47600"/>
    <lineage>
        <taxon>Eukaryota</taxon>
        <taxon>Viridiplantae</taxon>
        <taxon>Streptophyta</taxon>
        <taxon>Embryophyta</taxon>
        <taxon>Tracheophyta</taxon>
        <taxon>Spermatophyta</taxon>
        <taxon>Magnoliopsida</taxon>
        <taxon>eudicotyledons</taxon>
        <taxon>Gunneridae</taxon>
        <taxon>Pentapetalae</taxon>
        <taxon>rosids</taxon>
        <taxon>malvids</taxon>
        <taxon>Malvales</taxon>
        <taxon>Malvaceae</taxon>
        <taxon>Malvoideae</taxon>
        <taxon>Gossypium</taxon>
    </lineage>
</organism>
<evidence type="ECO:0000313" key="2">
    <source>
        <dbReference type="Proteomes" id="UP000701853"/>
    </source>
</evidence>
<reference evidence="1 2" key="1">
    <citation type="journal article" date="2021" name="bioRxiv">
        <title>The Gossypium anomalum genome as a resource for cotton improvement and evolutionary analysis of hybrid incompatibility.</title>
        <authorList>
            <person name="Grover C.E."/>
            <person name="Yuan D."/>
            <person name="Arick M.A."/>
            <person name="Miller E.R."/>
            <person name="Hu G."/>
            <person name="Peterson D.G."/>
            <person name="Wendel J.F."/>
            <person name="Udall J.A."/>
        </authorList>
    </citation>
    <scope>NUCLEOTIDE SEQUENCE [LARGE SCALE GENOMIC DNA]</scope>
    <source>
        <strain evidence="1">JFW-Udall</strain>
        <tissue evidence="1">Leaf</tissue>
    </source>
</reference>
<dbReference type="PANTHER" id="PTHR47481">
    <property type="match status" value="1"/>
</dbReference>
<dbReference type="OrthoDB" id="998461at2759"/>
<keyword evidence="2" id="KW-1185">Reference proteome</keyword>
<dbReference type="Proteomes" id="UP000701853">
    <property type="component" value="Chromosome 10"/>
</dbReference>
<dbReference type="PANTHER" id="PTHR47481:SF30">
    <property type="entry name" value="CCHC-TYPE DOMAIN-CONTAINING PROTEIN"/>
    <property type="match status" value="1"/>
</dbReference>
<comment type="caution">
    <text evidence="1">The sequence shown here is derived from an EMBL/GenBank/DDBJ whole genome shotgun (WGS) entry which is preliminary data.</text>
</comment>
<sequence>MSRPSSLFAVQSGASRMVSSLSDGVVDGRFPSTKKISVLLDDANYLLWRQQILLFEQQDRALASWLLSSISPGVLPHLIGLDTSAQLWNAIVDLYGIKIKGYCAGLASCGEPISDHEHVTAILNVLPPEYESVIAIVTANSTPYTVQGVTTILLDAEVRQLSSTYEVPTSANVVTHSPPRSDDKAES</sequence>
<dbReference type="EMBL" id="JAHUZN010000010">
    <property type="protein sequence ID" value="KAG8480127.1"/>
    <property type="molecule type" value="Genomic_DNA"/>
</dbReference>